<sequence length="71" mass="7747">MQVSRVDGELVTFESPTVFLRGGERVDSTSTLRLRSRDALRASLAKAGFGAVEIRLLPYAPTRGWLVLGQA</sequence>
<evidence type="ECO:0000313" key="2">
    <source>
        <dbReference type="Proteomes" id="UP001063368"/>
    </source>
</evidence>
<name>A0ABY6FWE6_9MICC</name>
<organism evidence="1 2">
    <name type="scientific">Arthrobacter koreensis</name>
    <dbReference type="NCBI Taxonomy" id="199136"/>
    <lineage>
        <taxon>Bacteria</taxon>
        <taxon>Bacillati</taxon>
        <taxon>Actinomycetota</taxon>
        <taxon>Actinomycetes</taxon>
        <taxon>Micrococcales</taxon>
        <taxon>Micrococcaceae</taxon>
        <taxon>Arthrobacter</taxon>
    </lineage>
</organism>
<keyword evidence="2" id="KW-1185">Reference proteome</keyword>
<reference evidence="1" key="1">
    <citation type="submission" date="2022-09" db="EMBL/GenBank/DDBJ databases">
        <authorList>
            <person name="Li D."/>
            <person name="Cheng J."/>
            <person name="Li Y."/>
        </authorList>
    </citation>
    <scope>NUCLEOTIDE SEQUENCE</scope>
    <source>
        <strain evidence="1">DL</strain>
    </source>
</reference>
<accession>A0ABY6FWE6</accession>
<dbReference type="EMBL" id="CP106856">
    <property type="protein sequence ID" value="UYB37061.1"/>
    <property type="molecule type" value="Genomic_DNA"/>
</dbReference>
<dbReference type="Proteomes" id="UP001063368">
    <property type="component" value="Chromosome"/>
</dbReference>
<gene>
    <name evidence="1" type="ORF">N9A08_05230</name>
</gene>
<proteinExistence type="predicted"/>
<protein>
    <submittedName>
        <fullName evidence="1">Uncharacterized protein</fullName>
    </submittedName>
</protein>
<dbReference type="RefSeq" id="WP_263128622.1">
    <property type="nucleotide sequence ID" value="NZ_CP106856.1"/>
</dbReference>
<evidence type="ECO:0000313" key="1">
    <source>
        <dbReference type="EMBL" id="UYB37061.1"/>
    </source>
</evidence>